<keyword evidence="9" id="KW-0496">Mitochondrion</keyword>
<evidence type="ECO:0000256" key="10">
    <source>
        <dbReference type="ARBA" id="ARBA00023136"/>
    </source>
</evidence>
<evidence type="ECO:0000256" key="2">
    <source>
        <dbReference type="ARBA" id="ARBA00005712"/>
    </source>
</evidence>
<evidence type="ECO:0000313" key="12">
    <source>
        <dbReference type="EMBL" id="CAJ1916430.1"/>
    </source>
</evidence>
<keyword evidence="8" id="KW-0793">Thylakoid</keyword>
<evidence type="ECO:0000259" key="11">
    <source>
        <dbReference type="Pfam" id="PF02823"/>
    </source>
</evidence>
<evidence type="ECO:0000256" key="4">
    <source>
        <dbReference type="ARBA" id="ARBA00022781"/>
    </source>
</evidence>
<evidence type="ECO:0000256" key="5">
    <source>
        <dbReference type="ARBA" id="ARBA00022792"/>
    </source>
</evidence>
<evidence type="ECO:0000256" key="8">
    <source>
        <dbReference type="ARBA" id="ARBA00023078"/>
    </source>
</evidence>
<proteinExistence type="inferred from homology"/>
<evidence type="ECO:0000313" key="13">
    <source>
        <dbReference type="Proteomes" id="UP001295423"/>
    </source>
</evidence>
<evidence type="ECO:0000256" key="3">
    <source>
        <dbReference type="ARBA" id="ARBA00022448"/>
    </source>
</evidence>
<sequence>MLSRTLARKVLSRSVAARALSSEAAEAVTLNFSVPYESIYNGASVFSVSIPGTEGEYGVTPNHVPYVAQLKPGVLQIVHEEGSEDEKYFVAGGYAMTHENSVTDIMCPEAVKLDDIDPSAVTSQFEAAKSAYASASAGSVEQAEAQIDMEVNKAMGMAIGLNLA</sequence>
<comment type="caution">
    <text evidence="12">The sequence shown here is derived from an EMBL/GenBank/DDBJ whole genome shotgun (WGS) entry which is preliminary data.</text>
</comment>
<dbReference type="EMBL" id="CAKOGP040000001">
    <property type="protein sequence ID" value="CAJ1916430.1"/>
    <property type="molecule type" value="Genomic_DNA"/>
</dbReference>
<accession>A0AAD2FC83</accession>
<keyword evidence="6" id="KW-0809">Transit peptide</keyword>
<protein>
    <recommendedName>
        <fullName evidence="11">ATP synthase F1 complex delta/epsilon subunit N-terminal domain-containing protein</fullName>
    </recommendedName>
</protein>
<dbReference type="Gene3D" id="2.60.15.10">
    <property type="entry name" value="F0F1 ATP synthase delta/epsilon subunit, N-terminal"/>
    <property type="match status" value="1"/>
</dbReference>
<evidence type="ECO:0000256" key="7">
    <source>
        <dbReference type="ARBA" id="ARBA00023065"/>
    </source>
</evidence>
<gene>
    <name evidence="12" type="ORF">CYCCA115_LOCUS749</name>
</gene>
<dbReference type="PANTHER" id="PTHR13822:SF7">
    <property type="entry name" value="ATP SYNTHASE SUBUNIT DELTA, MITOCHONDRIAL"/>
    <property type="match status" value="1"/>
</dbReference>
<dbReference type="GO" id="GO:0005743">
    <property type="term" value="C:mitochondrial inner membrane"/>
    <property type="evidence" value="ECO:0007669"/>
    <property type="project" value="UniProtKB-SubCell"/>
</dbReference>
<dbReference type="Pfam" id="PF02823">
    <property type="entry name" value="ATP-synt_DE_N"/>
    <property type="match status" value="1"/>
</dbReference>
<keyword evidence="4" id="KW-0375">Hydrogen ion transport</keyword>
<keyword evidence="5" id="KW-0999">Mitochondrion inner membrane</keyword>
<dbReference type="NCBIfam" id="TIGR01216">
    <property type="entry name" value="ATP_synt_epsi"/>
    <property type="match status" value="1"/>
</dbReference>
<dbReference type="AlphaFoldDB" id="A0AAD2FC83"/>
<evidence type="ECO:0000256" key="1">
    <source>
        <dbReference type="ARBA" id="ARBA00004273"/>
    </source>
</evidence>
<dbReference type="Proteomes" id="UP001295423">
    <property type="component" value="Unassembled WGS sequence"/>
</dbReference>
<evidence type="ECO:0000256" key="9">
    <source>
        <dbReference type="ARBA" id="ARBA00023128"/>
    </source>
</evidence>
<dbReference type="GO" id="GO:0045259">
    <property type="term" value="C:proton-transporting ATP synthase complex"/>
    <property type="evidence" value="ECO:0007669"/>
    <property type="project" value="InterPro"/>
</dbReference>
<comment type="similarity">
    <text evidence="2">Belongs to the ATPase epsilon chain family.</text>
</comment>
<dbReference type="GO" id="GO:0046933">
    <property type="term" value="F:proton-transporting ATP synthase activity, rotational mechanism"/>
    <property type="evidence" value="ECO:0007669"/>
    <property type="project" value="InterPro"/>
</dbReference>
<keyword evidence="7" id="KW-0406">Ion transport</keyword>
<dbReference type="InterPro" id="IPR001469">
    <property type="entry name" value="ATP_synth_F1_dsu/esu"/>
</dbReference>
<feature type="domain" description="ATP synthase F1 complex delta/epsilon subunit N-terminal" evidence="11">
    <location>
        <begin position="29"/>
        <end position="103"/>
    </location>
</feature>
<keyword evidence="13" id="KW-1185">Reference proteome</keyword>
<keyword evidence="3" id="KW-0813">Transport</keyword>
<dbReference type="CDD" id="cd12152">
    <property type="entry name" value="F1-ATPase_delta"/>
    <property type="match status" value="1"/>
</dbReference>
<dbReference type="InterPro" id="IPR020546">
    <property type="entry name" value="ATP_synth_F1_dsu/esu_N"/>
</dbReference>
<dbReference type="HAMAP" id="MF_00530">
    <property type="entry name" value="ATP_synth_epsil_bac"/>
    <property type="match status" value="1"/>
</dbReference>
<reference evidence="12" key="1">
    <citation type="submission" date="2023-08" db="EMBL/GenBank/DDBJ databases">
        <authorList>
            <person name="Audoor S."/>
            <person name="Bilcke G."/>
        </authorList>
    </citation>
    <scope>NUCLEOTIDE SEQUENCE</scope>
</reference>
<comment type="subcellular location">
    <subcellularLocation>
        <location evidence="1">Mitochondrion inner membrane</location>
    </subcellularLocation>
</comment>
<dbReference type="InterPro" id="IPR036771">
    <property type="entry name" value="ATPsynth_dsu/esu_N"/>
</dbReference>
<evidence type="ECO:0000256" key="6">
    <source>
        <dbReference type="ARBA" id="ARBA00022946"/>
    </source>
</evidence>
<dbReference type="SUPFAM" id="SSF51344">
    <property type="entry name" value="Epsilon subunit of F1F0-ATP synthase N-terminal domain"/>
    <property type="match status" value="1"/>
</dbReference>
<name>A0AAD2FC83_9STRA</name>
<dbReference type="PANTHER" id="PTHR13822">
    <property type="entry name" value="ATP SYNTHASE DELTA/EPSILON CHAIN"/>
    <property type="match status" value="1"/>
</dbReference>
<keyword evidence="10" id="KW-0472">Membrane</keyword>
<organism evidence="12 13">
    <name type="scientific">Cylindrotheca closterium</name>
    <dbReference type="NCBI Taxonomy" id="2856"/>
    <lineage>
        <taxon>Eukaryota</taxon>
        <taxon>Sar</taxon>
        <taxon>Stramenopiles</taxon>
        <taxon>Ochrophyta</taxon>
        <taxon>Bacillariophyta</taxon>
        <taxon>Bacillariophyceae</taxon>
        <taxon>Bacillariophycidae</taxon>
        <taxon>Bacillariales</taxon>
        <taxon>Bacillariaceae</taxon>
        <taxon>Cylindrotheca</taxon>
    </lineage>
</organism>